<keyword evidence="4" id="KW-1185">Reference proteome</keyword>
<evidence type="ECO:0000313" key="4">
    <source>
        <dbReference type="Proteomes" id="UP000481153"/>
    </source>
</evidence>
<accession>A0A6G0XCR8</accession>
<proteinExistence type="predicted"/>
<comment type="caution">
    <text evidence="3">The sequence shown here is derived from an EMBL/GenBank/DDBJ whole genome shotgun (WGS) entry which is preliminary data.</text>
</comment>
<dbReference type="EMBL" id="VJMJ01000079">
    <property type="protein sequence ID" value="KAF0738003.1"/>
    <property type="molecule type" value="Genomic_DNA"/>
</dbReference>
<gene>
    <name evidence="3" type="ORF">Ae201684_005997</name>
</gene>
<dbReference type="VEuPathDB" id="FungiDB:AeMF1_009883"/>
<protein>
    <submittedName>
        <fullName evidence="3">Uncharacterized protein</fullName>
    </submittedName>
</protein>
<keyword evidence="1" id="KW-0812">Transmembrane</keyword>
<feature type="chain" id="PRO_5026260052" evidence="2">
    <location>
        <begin position="20"/>
        <end position="237"/>
    </location>
</feature>
<keyword evidence="2" id="KW-0732">Signal</keyword>
<evidence type="ECO:0000256" key="1">
    <source>
        <dbReference type="SAM" id="Phobius"/>
    </source>
</evidence>
<sequence length="237" mass="26092">MHIVALVGFLVAAICSSRAEEGAITKDVYVDGSLNVDLGAVNADDTDKAAYVLSPEQVSQIQALMATDDVKEEIRDKSGGSAVANNAFPGDLRGLQSVNKIVHDQIGSLLKATGTNLPKDIDSKLSPEKVQAMLTWYNMSWIAFNMVMRYLFGDGMTGAVTVGLLCTCVFFVVPWLWRMRKHRQMTAWLTNFYTEHAPANVIRVPKAVEAYASLPNGFAKLKEDCIRKYVVEAKKDK</sequence>
<evidence type="ECO:0000313" key="3">
    <source>
        <dbReference type="EMBL" id="KAF0738003.1"/>
    </source>
</evidence>
<feature type="transmembrane region" description="Helical" evidence="1">
    <location>
        <begin position="156"/>
        <end position="177"/>
    </location>
</feature>
<name>A0A6G0XCR8_9STRA</name>
<evidence type="ECO:0000256" key="2">
    <source>
        <dbReference type="SAM" id="SignalP"/>
    </source>
</evidence>
<dbReference type="Proteomes" id="UP000481153">
    <property type="component" value="Unassembled WGS sequence"/>
</dbReference>
<keyword evidence="1" id="KW-1133">Transmembrane helix</keyword>
<feature type="signal peptide" evidence="2">
    <location>
        <begin position="1"/>
        <end position="19"/>
    </location>
</feature>
<organism evidence="3 4">
    <name type="scientific">Aphanomyces euteiches</name>
    <dbReference type="NCBI Taxonomy" id="100861"/>
    <lineage>
        <taxon>Eukaryota</taxon>
        <taxon>Sar</taxon>
        <taxon>Stramenopiles</taxon>
        <taxon>Oomycota</taxon>
        <taxon>Saprolegniomycetes</taxon>
        <taxon>Saprolegniales</taxon>
        <taxon>Verrucalvaceae</taxon>
        <taxon>Aphanomyces</taxon>
    </lineage>
</organism>
<dbReference type="AlphaFoldDB" id="A0A6G0XCR8"/>
<keyword evidence="1" id="KW-0472">Membrane</keyword>
<reference evidence="3 4" key="1">
    <citation type="submission" date="2019-07" db="EMBL/GenBank/DDBJ databases">
        <title>Genomics analysis of Aphanomyces spp. identifies a new class of oomycete effector associated with host adaptation.</title>
        <authorList>
            <person name="Gaulin E."/>
        </authorList>
    </citation>
    <scope>NUCLEOTIDE SEQUENCE [LARGE SCALE GENOMIC DNA]</scope>
    <source>
        <strain evidence="3 4">ATCC 201684</strain>
    </source>
</reference>